<dbReference type="SUPFAM" id="SSF52540">
    <property type="entry name" value="P-loop containing nucleoside triphosphate hydrolases"/>
    <property type="match status" value="1"/>
</dbReference>
<dbReference type="EMBL" id="JRYO01000163">
    <property type="protein sequence ID" value="KHE91914.1"/>
    <property type="molecule type" value="Genomic_DNA"/>
</dbReference>
<sequence length="177" mass="20548">MIEAISESKIYKHITDILADQRALDRNKKINEEVKERALLNIKRKVALIKELTKGYTDNQRFLNAMILGSNELTKGEGVNLLTVHASKGLEFKDVYILDLMDGRFPNRKLANKGGSIDEERRLFYVAVTRAKDGLWLSYAKVDKVKKLRFYPSLFLYEAGLINNREEHQKLLEEKYK</sequence>
<keyword evidence="3 7" id="KW-0347">Helicase</keyword>
<feature type="domain" description="UvrD-like helicase C-terminal" evidence="6">
    <location>
        <begin position="10"/>
        <end position="141"/>
    </location>
</feature>
<dbReference type="PANTHER" id="PTHR11070:SF2">
    <property type="entry name" value="ATP-DEPENDENT DNA HELICASE SRS2"/>
    <property type="match status" value="1"/>
</dbReference>
<keyword evidence="4" id="KW-0067">ATP-binding</keyword>
<dbReference type="GO" id="GO:0000725">
    <property type="term" value="P:recombinational repair"/>
    <property type="evidence" value="ECO:0007669"/>
    <property type="project" value="TreeGrafter"/>
</dbReference>
<proteinExistence type="predicted"/>
<dbReference type="GO" id="GO:0033202">
    <property type="term" value="C:DNA helicase complex"/>
    <property type="evidence" value="ECO:0007669"/>
    <property type="project" value="TreeGrafter"/>
</dbReference>
<name>A0A0B0EH79_9BACT</name>
<dbReference type="GO" id="GO:0005524">
    <property type="term" value="F:ATP binding"/>
    <property type="evidence" value="ECO:0007669"/>
    <property type="project" value="UniProtKB-KW"/>
</dbReference>
<dbReference type="InterPro" id="IPR014017">
    <property type="entry name" value="DNA_helicase_UvrD-like_C"/>
</dbReference>
<comment type="caution">
    <text evidence="7">The sequence shown here is derived from an EMBL/GenBank/DDBJ whole genome shotgun (WGS) entry which is preliminary data.</text>
</comment>
<accession>A0A0B0EH79</accession>
<dbReference type="Pfam" id="PF13361">
    <property type="entry name" value="UvrD_C"/>
    <property type="match status" value="1"/>
</dbReference>
<dbReference type="GO" id="GO:0003677">
    <property type="term" value="F:DNA binding"/>
    <property type="evidence" value="ECO:0007669"/>
    <property type="project" value="InterPro"/>
</dbReference>
<evidence type="ECO:0000256" key="1">
    <source>
        <dbReference type="ARBA" id="ARBA00022741"/>
    </source>
</evidence>
<dbReference type="GO" id="GO:0016787">
    <property type="term" value="F:hydrolase activity"/>
    <property type="evidence" value="ECO:0007669"/>
    <property type="project" value="UniProtKB-KW"/>
</dbReference>
<dbReference type="GO" id="GO:0043138">
    <property type="term" value="F:3'-5' DNA helicase activity"/>
    <property type="evidence" value="ECO:0007669"/>
    <property type="project" value="TreeGrafter"/>
</dbReference>
<dbReference type="Gene3D" id="1.10.486.10">
    <property type="entry name" value="PCRA, domain 4"/>
    <property type="match status" value="1"/>
</dbReference>
<evidence type="ECO:0000256" key="4">
    <source>
        <dbReference type="ARBA" id="ARBA00022840"/>
    </source>
</evidence>
<reference evidence="7 8" key="1">
    <citation type="submission" date="2014-10" db="EMBL/GenBank/DDBJ databases">
        <title>Draft genome of anammox bacterium scalindua brodae, obtained using differential coverage binning of sequence data from two enrichment reactors.</title>
        <authorList>
            <person name="Speth D.R."/>
            <person name="Russ L."/>
            <person name="Kartal B."/>
            <person name="Op den Camp H.J."/>
            <person name="Dutilh B.E."/>
            <person name="Jetten M.S."/>
        </authorList>
    </citation>
    <scope>NUCLEOTIDE SEQUENCE [LARGE SCALE GENOMIC DNA]</scope>
    <source>
        <strain evidence="7">RU1</strain>
    </source>
</reference>
<evidence type="ECO:0000313" key="8">
    <source>
        <dbReference type="Proteomes" id="UP000030652"/>
    </source>
</evidence>
<evidence type="ECO:0000259" key="6">
    <source>
        <dbReference type="Pfam" id="PF13361"/>
    </source>
</evidence>
<gene>
    <name evidence="7" type="primary">pcrA_1</name>
    <name evidence="7" type="ORF">SCABRO_02351</name>
</gene>
<dbReference type="PANTHER" id="PTHR11070">
    <property type="entry name" value="UVRD / RECB / PCRA DNA HELICASE FAMILY MEMBER"/>
    <property type="match status" value="1"/>
</dbReference>
<dbReference type="InterPro" id="IPR027417">
    <property type="entry name" value="P-loop_NTPase"/>
</dbReference>
<evidence type="ECO:0000256" key="2">
    <source>
        <dbReference type="ARBA" id="ARBA00022801"/>
    </source>
</evidence>
<dbReference type="Gene3D" id="3.40.50.300">
    <property type="entry name" value="P-loop containing nucleotide triphosphate hydrolases"/>
    <property type="match status" value="1"/>
</dbReference>
<dbReference type="PATRIC" id="fig|237368.3.peg.2536"/>
<keyword evidence="2 7" id="KW-0378">Hydrolase</keyword>
<dbReference type="GO" id="GO:0005829">
    <property type="term" value="C:cytosol"/>
    <property type="evidence" value="ECO:0007669"/>
    <property type="project" value="TreeGrafter"/>
</dbReference>
<dbReference type="eggNOG" id="COG0210">
    <property type="taxonomic scope" value="Bacteria"/>
</dbReference>
<evidence type="ECO:0000313" key="7">
    <source>
        <dbReference type="EMBL" id="KHE91914.1"/>
    </source>
</evidence>
<organism evidence="7 8">
    <name type="scientific">Candidatus Scalindua brodae</name>
    <dbReference type="NCBI Taxonomy" id="237368"/>
    <lineage>
        <taxon>Bacteria</taxon>
        <taxon>Pseudomonadati</taxon>
        <taxon>Planctomycetota</taxon>
        <taxon>Candidatus Brocadiia</taxon>
        <taxon>Candidatus Brocadiales</taxon>
        <taxon>Candidatus Scalinduaceae</taxon>
        <taxon>Candidatus Scalindua</taxon>
    </lineage>
</organism>
<evidence type="ECO:0000256" key="3">
    <source>
        <dbReference type="ARBA" id="ARBA00022806"/>
    </source>
</evidence>
<evidence type="ECO:0000256" key="5">
    <source>
        <dbReference type="ARBA" id="ARBA00034923"/>
    </source>
</evidence>
<keyword evidence="1" id="KW-0547">Nucleotide-binding</keyword>
<dbReference type="InterPro" id="IPR000212">
    <property type="entry name" value="DNA_helicase_UvrD/REP"/>
</dbReference>
<protein>
    <recommendedName>
        <fullName evidence="5">DNA 3'-5' helicase II</fullName>
    </recommendedName>
</protein>
<dbReference type="AlphaFoldDB" id="A0A0B0EH79"/>
<dbReference type="Proteomes" id="UP000030652">
    <property type="component" value="Unassembled WGS sequence"/>
</dbReference>